<evidence type="ECO:0000313" key="3">
    <source>
        <dbReference type="Proteomes" id="UP000203864"/>
    </source>
</evidence>
<feature type="region of interest" description="Disordered" evidence="1">
    <location>
        <begin position="82"/>
        <end position="101"/>
    </location>
</feature>
<protein>
    <submittedName>
        <fullName evidence="2">Uncharacterized protein</fullName>
    </submittedName>
</protein>
<gene>
    <name evidence="2" type="ORF">PaMx74_44</name>
</gene>
<feature type="compositionally biased region" description="Basic and acidic residues" evidence="1">
    <location>
        <begin position="82"/>
        <end position="92"/>
    </location>
</feature>
<dbReference type="Proteomes" id="UP000203864">
    <property type="component" value="Segment"/>
</dbReference>
<dbReference type="GeneID" id="26626428"/>
<dbReference type="EMBL" id="JQ067093">
    <property type="protein sequence ID" value="ALH23501.1"/>
    <property type="molecule type" value="Genomic_DNA"/>
</dbReference>
<sequence length="101" mass="10507">MEDDREEQEGLTADELIAVLTGKCVHEVQLGRIMGLLGLAAANAGGKLQLKLDGLKALDGKGVGIAIDEAAGTATVELLDVPRAEGEPKIEPTHPASTTRH</sequence>
<evidence type="ECO:0000313" key="2">
    <source>
        <dbReference type="EMBL" id="ALH23501.1"/>
    </source>
</evidence>
<accession>A0A0S0N9I5</accession>
<organism evidence="2 3">
    <name type="scientific">Pseudomonas phage PaMx74</name>
    <dbReference type="NCBI Taxonomy" id="1175663"/>
    <lineage>
        <taxon>Viruses</taxon>
        <taxon>Duplodnaviria</taxon>
        <taxon>Heunggongvirae</taxon>
        <taxon>Uroviricota</taxon>
        <taxon>Caudoviricetes</taxon>
        <taxon>Mesyanzhinovviridae</taxon>
        <taxon>Bradleyvirinae</taxon>
        <taxon>Cinvestavvirus</taxon>
        <taxon>Cinvestavvirus PaMx74</taxon>
        <taxon>Pamexvirus PaMx74</taxon>
    </lineage>
</organism>
<reference evidence="2 3" key="1">
    <citation type="journal article" date="2012" name="Appl. Environ. Microbiol.">
        <title>High Diversity and Novel Species of Pseudomonas aeruginosa Bacteriophages.</title>
        <authorList>
            <person name="Sepulveda-Robles O."/>
            <person name="Kameyama L."/>
            <person name="Guarneros G."/>
        </authorList>
    </citation>
    <scope>NUCLEOTIDE SEQUENCE [LARGE SCALE GENOMIC DNA]</scope>
</reference>
<dbReference type="RefSeq" id="YP_009199483.1">
    <property type="nucleotide sequence ID" value="NC_028809.1"/>
</dbReference>
<dbReference type="KEGG" id="vg:26626428"/>
<name>A0A0S0N9I5_9CAUD</name>
<evidence type="ECO:0000256" key="1">
    <source>
        <dbReference type="SAM" id="MobiDB-lite"/>
    </source>
</evidence>
<keyword evidence="3" id="KW-1185">Reference proteome</keyword>
<proteinExistence type="predicted"/>
<dbReference type="OrthoDB" id="41096at10239"/>